<evidence type="ECO:0000313" key="2">
    <source>
        <dbReference type="Proteomes" id="UP000521943"/>
    </source>
</evidence>
<protein>
    <submittedName>
        <fullName evidence="1">Uncharacterized protein</fullName>
    </submittedName>
</protein>
<keyword evidence="2" id="KW-1185">Reference proteome</keyword>
<proteinExistence type="predicted"/>
<dbReference type="OrthoDB" id="10269513at2759"/>
<accession>A0A8H6HC23</accession>
<comment type="caution">
    <text evidence="1">The sequence shown here is derived from an EMBL/GenBank/DDBJ whole genome shotgun (WGS) entry which is preliminary data.</text>
</comment>
<organism evidence="1 2">
    <name type="scientific">Ephemerocybe angulata</name>
    <dbReference type="NCBI Taxonomy" id="980116"/>
    <lineage>
        <taxon>Eukaryota</taxon>
        <taxon>Fungi</taxon>
        <taxon>Dikarya</taxon>
        <taxon>Basidiomycota</taxon>
        <taxon>Agaricomycotina</taxon>
        <taxon>Agaricomycetes</taxon>
        <taxon>Agaricomycetidae</taxon>
        <taxon>Agaricales</taxon>
        <taxon>Agaricineae</taxon>
        <taxon>Psathyrellaceae</taxon>
        <taxon>Ephemerocybe</taxon>
    </lineage>
</organism>
<dbReference type="AlphaFoldDB" id="A0A8H6HC23"/>
<reference evidence="1 2" key="1">
    <citation type="submission" date="2020-07" db="EMBL/GenBank/DDBJ databases">
        <title>Comparative genomics of pyrophilous fungi reveals a link between fire events and developmental genes.</title>
        <authorList>
            <consortium name="DOE Joint Genome Institute"/>
            <person name="Steindorff A.S."/>
            <person name="Carver A."/>
            <person name="Calhoun S."/>
            <person name="Stillman K."/>
            <person name="Liu H."/>
            <person name="Lipzen A."/>
            <person name="Pangilinan J."/>
            <person name="Labutti K."/>
            <person name="Bruns T.D."/>
            <person name="Grigoriev I.V."/>
        </authorList>
    </citation>
    <scope>NUCLEOTIDE SEQUENCE [LARGE SCALE GENOMIC DNA]</scope>
    <source>
        <strain evidence="1 2">CBS 144469</strain>
    </source>
</reference>
<evidence type="ECO:0000313" key="1">
    <source>
        <dbReference type="EMBL" id="KAF6744279.1"/>
    </source>
</evidence>
<name>A0A8H6HC23_9AGAR</name>
<dbReference type="EMBL" id="JACGCI010000124">
    <property type="protein sequence ID" value="KAF6744279.1"/>
    <property type="molecule type" value="Genomic_DNA"/>
</dbReference>
<sequence length="224" mass="26072">MSNEQYDKFFPRFIPFEEGNHPLPEGVLPPATNTPRYELGWMIRVPQIKELLPNYIPFILKVIWKNWRANDLRPKTQAEMDRLGYQVPELWRIGNNCVWISIARNHPNMMRILFASEKNRVKVVNQAMVALGLTPETFAPLSTENLMWLRWEKGRKFPDLDYPCVAEHLWISRRGVAPGNEGSCVPSTHPPVSKEMGTIIECRHFWRGATRLCEPRTSSEMSQQ</sequence>
<dbReference type="Proteomes" id="UP000521943">
    <property type="component" value="Unassembled WGS sequence"/>
</dbReference>
<gene>
    <name evidence="1" type="ORF">DFP72DRAFT_929617</name>
</gene>